<proteinExistence type="predicted"/>
<reference evidence="2" key="2">
    <citation type="submission" date="2023-01" db="EMBL/GenBank/DDBJ databases">
        <authorList>
            <person name="Sun Q."/>
            <person name="Evtushenko L."/>
        </authorList>
    </citation>
    <scope>NUCLEOTIDE SEQUENCE</scope>
    <source>
        <strain evidence="2">VKM Ac-1401</strain>
    </source>
</reference>
<comment type="caution">
    <text evidence="2">The sequence shown here is derived from an EMBL/GenBank/DDBJ whole genome shotgun (WGS) entry which is preliminary data.</text>
</comment>
<evidence type="ECO:0000313" key="3">
    <source>
        <dbReference type="Proteomes" id="UP001142372"/>
    </source>
</evidence>
<dbReference type="InterPro" id="IPR053144">
    <property type="entry name" value="Acetyltransferase_Butenolide"/>
</dbReference>
<accession>A0A9W6HBR8</accession>
<protein>
    <submittedName>
        <fullName evidence="2">N-acetyltransferase</fullName>
    </submittedName>
</protein>
<sequence length="141" mass="15016">MVVIDAGGVAGAVGRDEALALYEAVGWSAYTKDPDGLVRALAGSTLVATARDGDRLVGLARVVTDGASILYLQDVLVHPDAQRTGLGRRLVSALLDAYPDVRQKVLLTDDEPAQKAFYESLGFGDTRDVHGGVLRTFVRFD</sequence>
<keyword evidence="3" id="KW-1185">Reference proteome</keyword>
<organism evidence="2 3">
    <name type="scientific">Leifsonia poae</name>
    <dbReference type="NCBI Taxonomy" id="110933"/>
    <lineage>
        <taxon>Bacteria</taxon>
        <taxon>Bacillati</taxon>
        <taxon>Actinomycetota</taxon>
        <taxon>Actinomycetes</taxon>
        <taxon>Micrococcales</taxon>
        <taxon>Microbacteriaceae</taxon>
        <taxon>Leifsonia</taxon>
    </lineage>
</organism>
<dbReference type="CDD" id="cd04301">
    <property type="entry name" value="NAT_SF"/>
    <property type="match status" value="1"/>
</dbReference>
<dbReference type="PANTHER" id="PTHR43233:SF1">
    <property type="entry name" value="FAMILY N-ACETYLTRANSFERASE, PUTATIVE (AFU_ORTHOLOGUE AFUA_6G03350)-RELATED"/>
    <property type="match status" value="1"/>
</dbReference>
<dbReference type="PROSITE" id="PS51186">
    <property type="entry name" value="GNAT"/>
    <property type="match status" value="1"/>
</dbReference>
<dbReference type="SUPFAM" id="SSF55729">
    <property type="entry name" value="Acyl-CoA N-acyltransferases (Nat)"/>
    <property type="match status" value="1"/>
</dbReference>
<dbReference type="PANTHER" id="PTHR43233">
    <property type="entry name" value="FAMILY N-ACETYLTRANSFERASE, PUTATIVE (AFU_ORTHOLOGUE AFUA_6G03350)-RELATED"/>
    <property type="match status" value="1"/>
</dbReference>
<dbReference type="InterPro" id="IPR016181">
    <property type="entry name" value="Acyl_CoA_acyltransferase"/>
</dbReference>
<reference evidence="2" key="1">
    <citation type="journal article" date="2014" name="Int. J. Syst. Evol. Microbiol.">
        <title>Complete genome sequence of Corynebacterium casei LMG S-19264T (=DSM 44701T), isolated from a smear-ripened cheese.</title>
        <authorList>
            <consortium name="US DOE Joint Genome Institute (JGI-PGF)"/>
            <person name="Walter F."/>
            <person name="Albersmeier A."/>
            <person name="Kalinowski J."/>
            <person name="Ruckert C."/>
        </authorList>
    </citation>
    <scope>NUCLEOTIDE SEQUENCE</scope>
    <source>
        <strain evidence="2">VKM Ac-1401</strain>
    </source>
</reference>
<dbReference type="Gene3D" id="3.40.630.30">
    <property type="match status" value="1"/>
</dbReference>
<dbReference type="EMBL" id="BSEN01000012">
    <property type="protein sequence ID" value="GLJ77007.1"/>
    <property type="molecule type" value="Genomic_DNA"/>
</dbReference>
<dbReference type="Proteomes" id="UP001142372">
    <property type="component" value="Unassembled WGS sequence"/>
</dbReference>
<dbReference type="AlphaFoldDB" id="A0A9W6HBR8"/>
<name>A0A9W6HBR8_9MICO</name>
<dbReference type="Pfam" id="PF13673">
    <property type="entry name" value="Acetyltransf_10"/>
    <property type="match status" value="1"/>
</dbReference>
<feature type="domain" description="N-acetyltransferase" evidence="1">
    <location>
        <begin position="8"/>
        <end position="141"/>
    </location>
</feature>
<dbReference type="InterPro" id="IPR000182">
    <property type="entry name" value="GNAT_dom"/>
</dbReference>
<dbReference type="GO" id="GO:0016747">
    <property type="term" value="F:acyltransferase activity, transferring groups other than amino-acyl groups"/>
    <property type="evidence" value="ECO:0007669"/>
    <property type="project" value="InterPro"/>
</dbReference>
<evidence type="ECO:0000313" key="2">
    <source>
        <dbReference type="EMBL" id="GLJ77007.1"/>
    </source>
</evidence>
<gene>
    <name evidence="2" type="ORF">GCM10017584_25810</name>
</gene>
<evidence type="ECO:0000259" key="1">
    <source>
        <dbReference type="PROSITE" id="PS51186"/>
    </source>
</evidence>